<evidence type="ECO:0000256" key="8">
    <source>
        <dbReference type="SAM" id="MobiDB-lite"/>
    </source>
</evidence>
<dbReference type="InterPro" id="IPR058240">
    <property type="entry name" value="rSAM_sf"/>
</dbReference>
<dbReference type="CDD" id="cd01335">
    <property type="entry name" value="Radical_SAM"/>
    <property type="match status" value="1"/>
</dbReference>
<dbReference type="CDD" id="cd02068">
    <property type="entry name" value="radical_SAM_B12_BD"/>
    <property type="match status" value="1"/>
</dbReference>
<dbReference type="OrthoDB" id="234562at2"/>
<dbReference type="AlphaFoldDB" id="A0A518EX58"/>
<evidence type="ECO:0000256" key="2">
    <source>
        <dbReference type="ARBA" id="ARBA00022603"/>
    </source>
</evidence>
<evidence type="ECO:0000256" key="6">
    <source>
        <dbReference type="ARBA" id="ARBA00023004"/>
    </source>
</evidence>
<evidence type="ECO:0000256" key="1">
    <source>
        <dbReference type="ARBA" id="ARBA00001966"/>
    </source>
</evidence>
<keyword evidence="3" id="KW-0808">Transferase</keyword>
<gene>
    <name evidence="11" type="ORF">Poly30_42370</name>
</gene>
<dbReference type="Proteomes" id="UP000320390">
    <property type="component" value="Chromosome"/>
</dbReference>
<evidence type="ECO:0000256" key="5">
    <source>
        <dbReference type="ARBA" id="ARBA00022723"/>
    </source>
</evidence>
<evidence type="ECO:0000259" key="9">
    <source>
        <dbReference type="PROSITE" id="PS51332"/>
    </source>
</evidence>
<dbReference type="Gene3D" id="3.40.50.280">
    <property type="entry name" value="Cobalamin-binding domain"/>
    <property type="match status" value="1"/>
</dbReference>
<dbReference type="SMART" id="SM00729">
    <property type="entry name" value="Elp3"/>
    <property type="match status" value="1"/>
</dbReference>
<comment type="cofactor">
    <cofactor evidence="1">
        <name>[4Fe-4S] cluster</name>
        <dbReference type="ChEBI" id="CHEBI:49883"/>
    </cofactor>
</comment>
<dbReference type="PROSITE" id="PS51332">
    <property type="entry name" value="B12_BINDING"/>
    <property type="match status" value="1"/>
</dbReference>
<keyword evidence="5" id="KW-0479">Metal-binding</keyword>
<accession>A0A518EX58</accession>
<organism evidence="11 12">
    <name type="scientific">Saltatorellus ferox</name>
    <dbReference type="NCBI Taxonomy" id="2528018"/>
    <lineage>
        <taxon>Bacteria</taxon>
        <taxon>Pseudomonadati</taxon>
        <taxon>Planctomycetota</taxon>
        <taxon>Planctomycetia</taxon>
        <taxon>Planctomycetia incertae sedis</taxon>
        <taxon>Saltatorellus</taxon>
    </lineage>
</organism>
<proteinExistence type="predicted"/>
<evidence type="ECO:0000313" key="12">
    <source>
        <dbReference type="Proteomes" id="UP000320390"/>
    </source>
</evidence>
<dbReference type="InterPro" id="IPR034466">
    <property type="entry name" value="Methyltransferase_Class_B"/>
</dbReference>
<dbReference type="PANTHER" id="PTHR43409">
    <property type="entry name" value="ANAEROBIC MAGNESIUM-PROTOPORPHYRIN IX MONOMETHYL ESTER CYCLASE-RELATED"/>
    <property type="match status" value="1"/>
</dbReference>
<dbReference type="GO" id="GO:0031419">
    <property type="term" value="F:cobalamin binding"/>
    <property type="evidence" value="ECO:0007669"/>
    <property type="project" value="InterPro"/>
</dbReference>
<dbReference type="PROSITE" id="PS51918">
    <property type="entry name" value="RADICAL_SAM"/>
    <property type="match status" value="1"/>
</dbReference>
<keyword evidence="7" id="KW-0411">Iron-sulfur</keyword>
<keyword evidence="4" id="KW-0949">S-adenosyl-L-methionine</keyword>
<feature type="region of interest" description="Disordered" evidence="8">
    <location>
        <begin position="522"/>
        <end position="547"/>
    </location>
</feature>
<dbReference type="InterPro" id="IPR023404">
    <property type="entry name" value="rSAM_horseshoe"/>
</dbReference>
<name>A0A518EX58_9BACT</name>
<dbReference type="PANTHER" id="PTHR43409:SF7">
    <property type="entry name" value="BLL1977 PROTEIN"/>
    <property type="match status" value="1"/>
</dbReference>
<dbReference type="GO" id="GO:0051539">
    <property type="term" value="F:4 iron, 4 sulfur cluster binding"/>
    <property type="evidence" value="ECO:0007669"/>
    <property type="project" value="UniProtKB-KW"/>
</dbReference>
<evidence type="ECO:0000313" key="11">
    <source>
        <dbReference type="EMBL" id="QDV08684.1"/>
    </source>
</evidence>
<keyword evidence="6" id="KW-0408">Iron</keyword>
<dbReference type="Gene3D" id="3.80.30.20">
    <property type="entry name" value="tm_1862 like domain"/>
    <property type="match status" value="1"/>
</dbReference>
<evidence type="ECO:0000256" key="4">
    <source>
        <dbReference type="ARBA" id="ARBA00022691"/>
    </source>
</evidence>
<feature type="compositionally biased region" description="Polar residues" evidence="8">
    <location>
        <begin position="529"/>
        <end position="547"/>
    </location>
</feature>
<dbReference type="InterPro" id="IPR006638">
    <property type="entry name" value="Elp3/MiaA/NifB-like_rSAM"/>
</dbReference>
<dbReference type="GO" id="GO:0046872">
    <property type="term" value="F:metal ion binding"/>
    <property type="evidence" value="ECO:0007669"/>
    <property type="project" value="UniProtKB-KW"/>
</dbReference>
<dbReference type="GO" id="GO:0003824">
    <property type="term" value="F:catalytic activity"/>
    <property type="evidence" value="ECO:0007669"/>
    <property type="project" value="InterPro"/>
</dbReference>
<dbReference type="InterPro" id="IPR007197">
    <property type="entry name" value="rSAM"/>
</dbReference>
<dbReference type="RefSeq" id="WP_145201786.1">
    <property type="nucleotide sequence ID" value="NZ_CP036434.1"/>
</dbReference>
<dbReference type="SFLD" id="SFLDG01082">
    <property type="entry name" value="B12-binding_domain_containing"/>
    <property type="match status" value="1"/>
</dbReference>
<dbReference type="SUPFAM" id="SSF102114">
    <property type="entry name" value="Radical SAM enzymes"/>
    <property type="match status" value="1"/>
</dbReference>
<dbReference type="SFLD" id="SFLDG01123">
    <property type="entry name" value="methyltransferase_(Class_B)"/>
    <property type="match status" value="1"/>
</dbReference>
<evidence type="ECO:0000259" key="10">
    <source>
        <dbReference type="PROSITE" id="PS51918"/>
    </source>
</evidence>
<keyword evidence="12" id="KW-1185">Reference proteome</keyword>
<dbReference type="Pfam" id="PF02310">
    <property type="entry name" value="B12-binding"/>
    <property type="match status" value="1"/>
</dbReference>
<dbReference type="Pfam" id="PF04055">
    <property type="entry name" value="Radical_SAM"/>
    <property type="match status" value="1"/>
</dbReference>
<evidence type="ECO:0000256" key="3">
    <source>
        <dbReference type="ARBA" id="ARBA00022679"/>
    </source>
</evidence>
<dbReference type="SFLD" id="SFLDS00029">
    <property type="entry name" value="Radical_SAM"/>
    <property type="match status" value="1"/>
</dbReference>
<evidence type="ECO:0000256" key="7">
    <source>
        <dbReference type="ARBA" id="ARBA00023014"/>
    </source>
</evidence>
<dbReference type="EMBL" id="CP036434">
    <property type="protein sequence ID" value="QDV08684.1"/>
    <property type="molecule type" value="Genomic_DNA"/>
</dbReference>
<dbReference type="InterPro" id="IPR051198">
    <property type="entry name" value="BchE-like"/>
</dbReference>
<feature type="domain" description="B12-binding" evidence="9">
    <location>
        <begin position="17"/>
        <end position="150"/>
    </location>
</feature>
<dbReference type="InterPro" id="IPR006158">
    <property type="entry name" value="Cobalamin-bd"/>
</dbReference>
<keyword evidence="2" id="KW-0489">Methyltransferase</keyword>
<reference evidence="11 12" key="1">
    <citation type="submission" date="2019-02" db="EMBL/GenBank/DDBJ databases">
        <title>Deep-cultivation of Planctomycetes and their phenomic and genomic characterization uncovers novel biology.</title>
        <authorList>
            <person name="Wiegand S."/>
            <person name="Jogler M."/>
            <person name="Boedeker C."/>
            <person name="Pinto D."/>
            <person name="Vollmers J."/>
            <person name="Rivas-Marin E."/>
            <person name="Kohn T."/>
            <person name="Peeters S.H."/>
            <person name="Heuer A."/>
            <person name="Rast P."/>
            <person name="Oberbeckmann S."/>
            <person name="Bunk B."/>
            <person name="Jeske O."/>
            <person name="Meyerdierks A."/>
            <person name="Storesund J.E."/>
            <person name="Kallscheuer N."/>
            <person name="Luecker S."/>
            <person name="Lage O.M."/>
            <person name="Pohl T."/>
            <person name="Merkel B.J."/>
            <person name="Hornburger P."/>
            <person name="Mueller R.-W."/>
            <person name="Bruemmer F."/>
            <person name="Labrenz M."/>
            <person name="Spormann A.M."/>
            <person name="Op den Camp H."/>
            <person name="Overmann J."/>
            <person name="Amann R."/>
            <person name="Jetten M.S.M."/>
            <person name="Mascher T."/>
            <person name="Medema M.H."/>
            <person name="Devos D.P."/>
            <person name="Kaster A.-K."/>
            <person name="Ovreas L."/>
            <person name="Rohde M."/>
            <person name="Galperin M.Y."/>
            <person name="Jogler C."/>
        </authorList>
    </citation>
    <scope>NUCLEOTIDE SEQUENCE [LARGE SCALE GENOMIC DNA]</scope>
    <source>
        <strain evidence="11 12">Poly30</strain>
    </source>
</reference>
<feature type="domain" description="Radical SAM core" evidence="10">
    <location>
        <begin position="214"/>
        <end position="470"/>
    </location>
</feature>
<protein>
    <submittedName>
        <fullName evidence="11">Radical SAM superfamily protein</fullName>
    </submittedName>
</protein>
<sequence length="547" mass="61356">MIQRQKKKIVLYQPKQVDDSLGVESSKDMIPLELMTIAAFPLEDGYDVKIVDGSLYGGTEGHERFAQEADGAMLVGTTAILGYMVTDSWLAMQHLKARHPKIPAVIGGWFASVKPDLMLETGLYDCVVIGQGELTFRDVVKAIDAGEPLDALEGIAFMRDGEVIRNPRRAVAGWDQVPNVPWHILDIEPYREHQMRPQSASDVLRLPSPPWIGHNKPYFGITYFSSFGCPEPCGFCCSPEISMRRWKCMPADRMLDDIEELHERWGFDAIRFHDANFGVMQKRTREFAEGLLNRDLKIGWNSFIETNSILKYKPDTLDMMAESGMFIAEIGAEAGMDEMMKRIGKPIKGDDNIAAAVEMDRRGVQGSITYIIGYPGESEESMMATIDQCRRLHNAAPLARPNVWPFRPIPGTVMWDEAIALGYQGPRTIPEWGSIGEYHLEETWPGNIPKAVGRARMMYQHHATLSYGLARGKIGWWERRAQRRLEDGSYQAARMEARAFGVYDKISRRLFGGVDSVRSWVDPGHKTGTKGNAASKASESMTSVTKG</sequence>